<evidence type="ECO:0000256" key="7">
    <source>
        <dbReference type="ARBA" id="ARBA00023277"/>
    </source>
</evidence>
<dbReference type="EC" id="2.4.1.25" evidence="3 10"/>
<feature type="region of interest" description="Disordered" evidence="11">
    <location>
        <begin position="623"/>
        <end position="653"/>
    </location>
</feature>
<dbReference type="EMBL" id="CP049109">
    <property type="protein sequence ID" value="QIG78884.1"/>
    <property type="molecule type" value="Genomic_DNA"/>
</dbReference>
<dbReference type="Pfam" id="PF02446">
    <property type="entry name" value="Glyco_hydro_77"/>
    <property type="match status" value="1"/>
</dbReference>
<keyword evidence="13" id="KW-1185">Reference proteome</keyword>
<evidence type="ECO:0000256" key="5">
    <source>
        <dbReference type="ARBA" id="ARBA00022676"/>
    </source>
</evidence>
<evidence type="ECO:0000256" key="3">
    <source>
        <dbReference type="ARBA" id="ARBA00012560"/>
    </source>
</evidence>
<proteinExistence type="inferred from homology"/>
<accession>A0A6G6Y1R9</accession>
<dbReference type="SUPFAM" id="SSF51445">
    <property type="entry name" value="(Trans)glycosidases"/>
    <property type="match status" value="1"/>
</dbReference>
<comment type="catalytic activity">
    <reaction evidence="1 10">
        <text>Transfers a segment of a (1-&gt;4)-alpha-D-glucan to a new position in an acceptor, which may be glucose or a (1-&gt;4)-alpha-D-glucan.</text>
        <dbReference type="EC" id="2.4.1.25"/>
    </reaction>
</comment>
<dbReference type="RefSeq" id="WP_165325883.1">
    <property type="nucleotide sequence ID" value="NZ_CP049109.1"/>
</dbReference>
<sequence length="669" mass="71583">MSALYQLAHAVGLSIEWTDAADRPQRVSDDALRVLLDRLGFPADSEVAIGHSRARAEAEAHEAATFLTGDAGRPVALPAGLGAVDMAELQLEDGTTAPVRILHDGERRFLSAVDVPGYHRLHIGGRAIDLAIAPPRCFTVADATGGGRAWGASVQIPSLRDAGPSAFGDFGSLAHAARAFAARGADALAISPVHALFPADARRFSPYAPSSRLFLNVLLADPRAVGADADGADSDALIDWEHGIPARMRELRRAFDTADQGVRDAVAAYAELGGEALEQHARFDALHAHFFARSGAAGWQDWPSGYHDPNGAAVQRFAAQHDEEVRFYRFLQWLAQRSFDAAQAAARESGMGIGLIADLAVGMDGGGSHAWSRRDELLTGISIGAPPDPLGPEGQNWGITGFSPHALRRTGFAGFRETLRAAIASAGGIRIDHALGLRRLWVIPEGAPSSEGAYLAMPMDDLMRLIALESHRARAVVIGEDLGTVPPGLRPAMDEKAMLGMRVLWFERDAKGELAPPDRWSADAAAMTSTHDLPTVAGWWRGRDLDWARRLGRIPDDAAEAAARKGRGADRTRFWSAFRASGAARGPEPAPEDSGPVATAAIAHVGGSPCTLALIPIEDIGGLEEQPNLPGTIDEHPNWRRRMPGPTDEMLDRPEVRARLTKLNVERKT</sequence>
<comment type="similarity">
    <text evidence="2 10">Belongs to the disproportionating enzyme family.</text>
</comment>
<dbReference type="AlphaFoldDB" id="A0A6G6Y1R9"/>
<evidence type="ECO:0000256" key="1">
    <source>
        <dbReference type="ARBA" id="ARBA00000439"/>
    </source>
</evidence>
<dbReference type="PANTHER" id="PTHR32438">
    <property type="entry name" value="4-ALPHA-GLUCANOTRANSFERASE DPE1, CHLOROPLASTIC/AMYLOPLASTIC"/>
    <property type="match status" value="1"/>
</dbReference>
<evidence type="ECO:0000256" key="8">
    <source>
        <dbReference type="ARBA" id="ARBA00031423"/>
    </source>
</evidence>
<dbReference type="InterPro" id="IPR003385">
    <property type="entry name" value="Glyco_hydro_77"/>
</dbReference>
<dbReference type="NCBIfam" id="TIGR00217">
    <property type="entry name" value="malQ"/>
    <property type="match status" value="1"/>
</dbReference>
<evidence type="ECO:0000313" key="13">
    <source>
        <dbReference type="Proteomes" id="UP000501568"/>
    </source>
</evidence>
<dbReference type="Gene3D" id="3.20.20.80">
    <property type="entry name" value="Glycosidases"/>
    <property type="match status" value="1"/>
</dbReference>
<gene>
    <name evidence="12" type="primary">malQ</name>
    <name evidence="12" type="ORF">G5C33_03140</name>
</gene>
<dbReference type="KEGG" id="spzr:G5C33_03140"/>
<keyword evidence="5 10" id="KW-0328">Glycosyltransferase</keyword>
<protein>
    <recommendedName>
        <fullName evidence="4 10">4-alpha-glucanotransferase</fullName>
        <ecNumber evidence="3 10">2.4.1.25</ecNumber>
    </recommendedName>
    <alternativeName>
        <fullName evidence="8 10">Amylomaltase</fullName>
    </alternativeName>
    <alternativeName>
        <fullName evidence="9 10">Disproportionating enzyme</fullName>
    </alternativeName>
</protein>
<evidence type="ECO:0000256" key="2">
    <source>
        <dbReference type="ARBA" id="ARBA00005684"/>
    </source>
</evidence>
<dbReference type="InterPro" id="IPR017853">
    <property type="entry name" value="GH"/>
</dbReference>
<evidence type="ECO:0000256" key="11">
    <source>
        <dbReference type="SAM" id="MobiDB-lite"/>
    </source>
</evidence>
<organism evidence="12 13">
    <name type="scientific">Stakelama tenebrarum</name>
    <dbReference type="NCBI Taxonomy" id="2711215"/>
    <lineage>
        <taxon>Bacteria</taxon>
        <taxon>Pseudomonadati</taxon>
        <taxon>Pseudomonadota</taxon>
        <taxon>Alphaproteobacteria</taxon>
        <taxon>Sphingomonadales</taxon>
        <taxon>Sphingomonadaceae</taxon>
        <taxon>Stakelama</taxon>
    </lineage>
</organism>
<dbReference type="PANTHER" id="PTHR32438:SF5">
    <property type="entry name" value="4-ALPHA-GLUCANOTRANSFERASE DPE1, CHLOROPLASTIC_AMYLOPLASTIC"/>
    <property type="match status" value="1"/>
</dbReference>
<dbReference type="Proteomes" id="UP000501568">
    <property type="component" value="Chromosome"/>
</dbReference>
<keyword evidence="6 10" id="KW-0808">Transferase</keyword>
<evidence type="ECO:0000256" key="6">
    <source>
        <dbReference type="ARBA" id="ARBA00022679"/>
    </source>
</evidence>
<keyword evidence="7 10" id="KW-0119">Carbohydrate metabolism</keyword>
<dbReference type="GO" id="GO:0005975">
    <property type="term" value="P:carbohydrate metabolic process"/>
    <property type="evidence" value="ECO:0007669"/>
    <property type="project" value="InterPro"/>
</dbReference>
<dbReference type="GO" id="GO:0004134">
    <property type="term" value="F:4-alpha-glucanotransferase activity"/>
    <property type="evidence" value="ECO:0007669"/>
    <property type="project" value="UniProtKB-EC"/>
</dbReference>
<evidence type="ECO:0000256" key="9">
    <source>
        <dbReference type="ARBA" id="ARBA00031501"/>
    </source>
</evidence>
<evidence type="ECO:0000313" key="12">
    <source>
        <dbReference type="EMBL" id="QIG78884.1"/>
    </source>
</evidence>
<name>A0A6G6Y1R9_9SPHN</name>
<evidence type="ECO:0000256" key="4">
    <source>
        <dbReference type="ARBA" id="ARBA00020295"/>
    </source>
</evidence>
<evidence type="ECO:0000256" key="10">
    <source>
        <dbReference type="RuleBase" id="RU361207"/>
    </source>
</evidence>
<reference evidence="12 13" key="1">
    <citation type="submission" date="2020-02" db="EMBL/GenBank/DDBJ databases">
        <authorList>
            <person name="Zheng R.K."/>
            <person name="Sun C.M."/>
        </authorList>
    </citation>
    <scope>NUCLEOTIDE SEQUENCE [LARGE SCALE GENOMIC DNA]</scope>
    <source>
        <strain evidence="13">zrk23</strain>
    </source>
</reference>